<reference evidence="2" key="1">
    <citation type="submission" date="2019-05" db="EMBL/GenBank/DDBJ databases">
        <title>Annotation for the trematode Paragonimus heterotremus.</title>
        <authorList>
            <person name="Choi Y.-J."/>
        </authorList>
    </citation>
    <scope>NUCLEOTIDE SEQUENCE</scope>
    <source>
        <strain evidence="2">LC</strain>
    </source>
</reference>
<evidence type="ECO:0000313" key="3">
    <source>
        <dbReference type="Proteomes" id="UP000748531"/>
    </source>
</evidence>
<dbReference type="Proteomes" id="UP000748531">
    <property type="component" value="Unassembled WGS sequence"/>
</dbReference>
<dbReference type="OrthoDB" id="6260162at2759"/>
<feature type="compositionally biased region" description="Polar residues" evidence="1">
    <location>
        <begin position="187"/>
        <end position="201"/>
    </location>
</feature>
<organism evidence="2 3">
    <name type="scientific">Paragonimus heterotremus</name>
    <dbReference type="NCBI Taxonomy" id="100268"/>
    <lineage>
        <taxon>Eukaryota</taxon>
        <taxon>Metazoa</taxon>
        <taxon>Spiralia</taxon>
        <taxon>Lophotrochozoa</taxon>
        <taxon>Platyhelminthes</taxon>
        <taxon>Trematoda</taxon>
        <taxon>Digenea</taxon>
        <taxon>Plagiorchiida</taxon>
        <taxon>Troglotremata</taxon>
        <taxon>Troglotrematidae</taxon>
        <taxon>Paragonimus</taxon>
    </lineage>
</organism>
<keyword evidence="3" id="KW-1185">Reference proteome</keyword>
<feature type="region of interest" description="Disordered" evidence="1">
    <location>
        <begin position="153"/>
        <end position="227"/>
    </location>
</feature>
<feature type="compositionally biased region" description="Polar residues" evidence="1">
    <location>
        <begin position="308"/>
        <end position="318"/>
    </location>
</feature>
<feature type="region of interest" description="Disordered" evidence="1">
    <location>
        <begin position="293"/>
        <end position="329"/>
    </location>
</feature>
<accession>A0A8J4WHR7</accession>
<gene>
    <name evidence="2" type="ORF">PHET_04073</name>
</gene>
<feature type="compositionally biased region" description="Basic and acidic residues" evidence="1">
    <location>
        <begin position="202"/>
        <end position="227"/>
    </location>
</feature>
<protein>
    <submittedName>
        <fullName evidence="2">Uncharacterized protein</fullName>
    </submittedName>
</protein>
<proteinExistence type="predicted"/>
<feature type="compositionally biased region" description="Polar residues" evidence="1">
    <location>
        <begin position="609"/>
        <end position="630"/>
    </location>
</feature>
<comment type="caution">
    <text evidence="2">The sequence shown here is derived from an EMBL/GenBank/DDBJ whole genome shotgun (WGS) entry which is preliminary data.</text>
</comment>
<dbReference type="EMBL" id="LUCH01001634">
    <property type="protein sequence ID" value="KAF5402728.1"/>
    <property type="molecule type" value="Genomic_DNA"/>
</dbReference>
<feature type="compositionally biased region" description="Basic residues" evidence="1">
    <location>
        <begin position="171"/>
        <end position="180"/>
    </location>
</feature>
<name>A0A8J4WHR7_9TREM</name>
<feature type="region of interest" description="Disordered" evidence="1">
    <location>
        <begin position="609"/>
        <end position="638"/>
    </location>
</feature>
<sequence length="891" mass="96227">MKSQRGNLRTSRKADPVTTTVAVKNEGSHNKRSTRSSIRLVGKLKPKTKAGKGAGPLVLDRRLRAVDKSKKPKEVHLAVEGKNFPDTTSVSCDVNSSSVTVDSRRRRTDSAEYIKKRFLYDSSEPSGRDKSKLHGSRSTVALMAVSTANLLTRKARSSQSVKSEIGTLPRQKSRRGRRLKPKLDYSPSYSQEIESVPSPQSHIEKSVKGVQREKGRQNVKRSSTDRRSSWELPDIFEAEVSSSVETDRVLSSRNVDIVHFHNNKYIHAERYSDVLLDDLPAYRGEEHRSCRFQRTVSHRSATQKRQGRSSQFPNSNLHKGTDAFDSHSLLSGRLSPVDTHSEDMIEYRTDLNTGRFGRSRTLEDLDAEVNYLHSPESHDMSEPGQTPNEDLEEEDLLAPELSILSGPATVSSPDGVLLSSIPDTSSIFTGTLLTPSSSRRKSPVRPMQVIRTKSSTHTTVSTPSCTQMSVLGGVPDNGPFVYTQSVGYVRRLSSNDTKPDDDCLPTVYQQSATEHSHAVSDALLCSTPPGLKPPSIVRLASVNTSGETSITIRPLQDRVLVPDESLTAIRSDISNAAMSPLLLPPILNQLSLPAQQSALPRLFGGTTRTGASALTKPTLTTAHPSHSSATNRRRPTILKRSAVPVATNTSPTAFVAQSGPVSHYQASDLNGEAPLVPVSRTIGAFTPSAAHLHKPSLDVTDLNPTASCLTAGPTKLHQLMTAPQISPNLTASDRLFGRRAGAYSKSSLLSAVAMPTAPSQPSGVVEPLVSTGAPPNTNPSYRYAILRGSADGKRYLVLGSQGIFDRSTINPLVSSKLSNVTGSIQNQAEISESLSEVSPLDQTDLNVDMDVQLSSSVPTDSAHPVLTHIQSSFGLVTPVVPASSVTSVAAI</sequence>
<feature type="region of interest" description="Disordered" evidence="1">
    <location>
        <begin position="1"/>
        <end position="35"/>
    </location>
</feature>
<evidence type="ECO:0000256" key="1">
    <source>
        <dbReference type="SAM" id="MobiDB-lite"/>
    </source>
</evidence>
<dbReference type="AlphaFoldDB" id="A0A8J4WHR7"/>
<evidence type="ECO:0000313" key="2">
    <source>
        <dbReference type="EMBL" id="KAF5402728.1"/>
    </source>
</evidence>